<evidence type="ECO:0000313" key="2">
    <source>
        <dbReference type="EMBL" id="RVW91883.1"/>
    </source>
</evidence>
<organism evidence="2 3">
    <name type="scientific">Vitis vinifera</name>
    <name type="common">Grape</name>
    <dbReference type="NCBI Taxonomy" id="29760"/>
    <lineage>
        <taxon>Eukaryota</taxon>
        <taxon>Viridiplantae</taxon>
        <taxon>Streptophyta</taxon>
        <taxon>Embryophyta</taxon>
        <taxon>Tracheophyta</taxon>
        <taxon>Spermatophyta</taxon>
        <taxon>Magnoliopsida</taxon>
        <taxon>eudicotyledons</taxon>
        <taxon>Gunneridae</taxon>
        <taxon>Pentapetalae</taxon>
        <taxon>rosids</taxon>
        <taxon>Vitales</taxon>
        <taxon>Vitaceae</taxon>
        <taxon>Viteae</taxon>
        <taxon>Vitis</taxon>
    </lineage>
</organism>
<feature type="region of interest" description="Disordered" evidence="1">
    <location>
        <begin position="457"/>
        <end position="478"/>
    </location>
</feature>
<dbReference type="PANTHER" id="PTHR48304:SF1">
    <property type="entry name" value="QLQ DOMAIN-CONTAINING PROTEIN"/>
    <property type="match status" value="1"/>
</dbReference>
<evidence type="ECO:0000313" key="3">
    <source>
        <dbReference type="Proteomes" id="UP000288805"/>
    </source>
</evidence>
<comment type="caution">
    <text evidence="2">The sequence shown here is derived from an EMBL/GenBank/DDBJ whole genome shotgun (WGS) entry which is preliminary data.</text>
</comment>
<gene>
    <name evidence="2" type="ORF">CK203_030124</name>
</gene>
<evidence type="ECO:0000256" key="1">
    <source>
        <dbReference type="SAM" id="MobiDB-lite"/>
    </source>
</evidence>
<proteinExistence type="predicted"/>
<dbReference type="AlphaFoldDB" id="A0A438I5A2"/>
<name>A0A438I5A2_VITVI</name>
<dbReference type="EMBL" id="QGNW01000141">
    <property type="protein sequence ID" value="RVW91883.1"/>
    <property type="molecule type" value="Genomic_DNA"/>
</dbReference>
<reference evidence="2 3" key="1">
    <citation type="journal article" date="2018" name="PLoS Genet.">
        <title>Population sequencing reveals clonal diversity and ancestral inbreeding in the grapevine cultivar Chardonnay.</title>
        <authorList>
            <person name="Roach M.J."/>
            <person name="Johnson D.L."/>
            <person name="Bohlmann J."/>
            <person name="van Vuuren H.J."/>
            <person name="Jones S.J."/>
            <person name="Pretorius I.S."/>
            <person name="Schmidt S.A."/>
            <person name="Borneman A.R."/>
        </authorList>
    </citation>
    <scope>NUCLEOTIDE SEQUENCE [LARGE SCALE GENOMIC DNA]</scope>
    <source>
        <strain evidence="3">cv. Chardonnay</strain>
        <tissue evidence="2">Leaf</tissue>
    </source>
</reference>
<protein>
    <submittedName>
        <fullName evidence="2">Uncharacterized protein</fullName>
    </submittedName>
</protein>
<dbReference type="Proteomes" id="UP000288805">
    <property type="component" value="Unassembled WGS sequence"/>
</dbReference>
<sequence length="715" mass="77303">MDYDDNDFQSQNLWLAGEGSAKFPPVLGPYALPNEEDNQWIEDFSQGSSGIEFSSSAAESCSISRRTNVWSEATSSESVEMLLKSVGEEEIIPGQTTVKDSGACDELGSITKQMEHNLKPDNSNLSNMGNVIDSGPTICPDEFLGSFSVLNDAGKELPQIEDTSQTHESDSLAYRSSTDLPVTEGNMLIESKDDDANQREIDTLVNESLNNNTQDDFSASGMQVDNIITSMHNVITSAEELNNQKAPPDHINDISHGSGDALSKDNDVDGEEHNVLSKEDQMNDKVLEGNLVDSGAGNLEHPLYLDSEESRGEGNAVETCTSNVEGPSSTIVKGDSELNVVEGCSEGVKESVQESKCEELVLSKDTEMVNQFTGNMHGGSPIASKGESSFSGHAVEVSNRNAENCAILEQKIDSHVQLTYGKSSFVKKKDDLLESGNQLNSEISTSHLDTSLLSEETNKLSEGNCDGSGSHHEGDISSKLGVSSSAEFHGESHTTENVNCAIGVHGEDINAGDFVPVVEEGNVKLSTDLSNMEHEIGGSLPIGECSRETGDGSASFGLIVVAVDFSSEHDTVAFILDEGEVEELTLLLFEKVKNTILKSPINRAASKAMLTQMIRLIFRTEFDPDCTSSGSAANKEATLAERTSNALSLSIDTSESEFDDVPNRFIAMRPPYSWQTQLYQTSLSWGVTDDQMSLSYGLKANKEADFLDCTRTFWL</sequence>
<accession>A0A438I5A2</accession>
<dbReference type="PANTHER" id="PTHR48304">
    <property type="entry name" value="QLQ DOMAIN-CONTAINING PROTEIN"/>
    <property type="match status" value="1"/>
</dbReference>